<evidence type="ECO:0008006" key="4">
    <source>
        <dbReference type="Google" id="ProtNLM"/>
    </source>
</evidence>
<proteinExistence type="predicted"/>
<protein>
    <recommendedName>
        <fullName evidence="4">Phosphatidate cytidylyltransferase</fullName>
    </recommendedName>
</protein>
<evidence type="ECO:0000313" key="3">
    <source>
        <dbReference type="Proteomes" id="UP001597111"/>
    </source>
</evidence>
<name>A0ABD6B4V0_9EURY</name>
<dbReference type="Proteomes" id="UP001597111">
    <property type="component" value="Unassembled WGS sequence"/>
</dbReference>
<keyword evidence="1" id="KW-0472">Membrane</keyword>
<feature type="transmembrane region" description="Helical" evidence="1">
    <location>
        <begin position="33"/>
        <end position="53"/>
    </location>
</feature>
<accession>A0ABD6B4V0</accession>
<evidence type="ECO:0000313" key="2">
    <source>
        <dbReference type="EMBL" id="MFD1525611.1"/>
    </source>
</evidence>
<dbReference type="InterPro" id="IPR058377">
    <property type="entry name" value="DUF8064"/>
</dbReference>
<gene>
    <name evidence="2" type="ORF">ACFR9S_04735</name>
</gene>
<keyword evidence="3" id="KW-1185">Reference proteome</keyword>
<feature type="transmembrane region" description="Helical" evidence="1">
    <location>
        <begin position="9"/>
        <end position="27"/>
    </location>
</feature>
<comment type="caution">
    <text evidence="2">The sequence shown here is derived from an EMBL/GenBank/DDBJ whole genome shotgun (WGS) entry which is preliminary data.</text>
</comment>
<feature type="transmembrane region" description="Helical" evidence="1">
    <location>
        <begin position="84"/>
        <end position="103"/>
    </location>
</feature>
<sequence>MDERRLQTGLYAAAAVLIAAVGIAVVARPGGSAPWAYGLVVIGAAFFGLSAVPRVREHEAYNALGAAFAAAVCTVAYVGSGVLFVGILAVFSAVGTLVELYNWRAGTTYLRL</sequence>
<keyword evidence="1" id="KW-1133">Transmembrane helix</keyword>
<feature type="transmembrane region" description="Helical" evidence="1">
    <location>
        <begin position="60"/>
        <end position="78"/>
    </location>
</feature>
<dbReference type="RefSeq" id="WP_379731931.1">
    <property type="nucleotide sequence ID" value="NZ_JBHSWZ010000168.1"/>
</dbReference>
<dbReference type="AlphaFoldDB" id="A0ABD6B4V0"/>
<organism evidence="2 3">
    <name type="scientific">Halolamina salina</name>
    <dbReference type="NCBI Taxonomy" id="1220023"/>
    <lineage>
        <taxon>Archaea</taxon>
        <taxon>Methanobacteriati</taxon>
        <taxon>Methanobacteriota</taxon>
        <taxon>Stenosarchaea group</taxon>
        <taxon>Halobacteria</taxon>
        <taxon>Halobacteriales</taxon>
        <taxon>Haloferacaceae</taxon>
    </lineage>
</organism>
<dbReference type="Pfam" id="PF26260">
    <property type="entry name" value="DUF8064"/>
    <property type="match status" value="1"/>
</dbReference>
<reference evidence="2 3" key="1">
    <citation type="journal article" date="2019" name="Int. J. Syst. Evol. Microbiol.">
        <title>The Global Catalogue of Microorganisms (GCM) 10K type strain sequencing project: providing services to taxonomists for standard genome sequencing and annotation.</title>
        <authorList>
            <consortium name="The Broad Institute Genomics Platform"/>
            <consortium name="The Broad Institute Genome Sequencing Center for Infectious Disease"/>
            <person name="Wu L."/>
            <person name="Ma J."/>
        </authorList>
    </citation>
    <scope>NUCLEOTIDE SEQUENCE [LARGE SCALE GENOMIC DNA]</scope>
    <source>
        <strain evidence="2 3">CGMCC 1.12285</strain>
    </source>
</reference>
<evidence type="ECO:0000256" key="1">
    <source>
        <dbReference type="SAM" id="Phobius"/>
    </source>
</evidence>
<keyword evidence="1" id="KW-0812">Transmembrane</keyword>
<dbReference type="EMBL" id="JBHUDH010000037">
    <property type="protein sequence ID" value="MFD1525611.1"/>
    <property type="molecule type" value="Genomic_DNA"/>
</dbReference>